<accession>A0A101NP15</accession>
<feature type="region of interest" description="Disordered" evidence="1">
    <location>
        <begin position="833"/>
        <end position="852"/>
    </location>
</feature>
<feature type="signal peptide" evidence="3">
    <location>
        <begin position="1"/>
        <end position="25"/>
    </location>
</feature>
<feature type="transmembrane region" description="Helical" evidence="2">
    <location>
        <begin position="200"/>
        <end position="219"/>
    </location>
</feature>
<keyword evidence="5" id="KW-1185">Reference proteome</keyword>
<sequence>MKAISQPRRAAALLAAAVTITAFCAADTLARSYPFGPRTRSVNDLGNQYVPFHAHLWDLLHGRTDGGLLVNWQSGYGSSFLPDLGTYLGSPFALLVAVFPRDEIDLAVYVITVLKTAFAAAAMAWLLLTLRPGRWWAAGLLGASYALCGWSVADASYNPMWLDGLIALPLLCLVGEWALAGRRRHLGVLVVALAWTANFYTAYMATLGAGLVLLLRLLLADLPRRRARAAAGRAALTVALGMGLAAPLVTVVYFGTRHAYPGRVRQFAPVASEDLLARLLPTTYGFGSPAVYVGITALLLALALPFHRAVPARVRTGWTLLVLAVTLSLQWAPTHLVWHAFATPQGSSYRQTFVLCGLLVIAAWHSLSYGPPDRRALAAAAGLLALLTLVASRSDLVRLSTWPVLLLATAGALGGLALLGRADAGRRTRLAGLAVVLLLAAQLGETAATSAVATRLRLAHLDDYAPWGERQQRQAAAIAEADGWPRYRTDPGREQTVGNDPMLVGGQGAQYYSSLTSDVLSRTLTALGGGSTSRGRSVQSLDNAVTDVIFSVGARVHSPPDPHQKHVTRAGGPVTVSRQDVPPLVTVRTAPDRAAFGPSPYRNQEMLLGSRVYTVPRVAVHDDTGKPVRGGRVGSRNAVTRPTVTARCPAGSQVYLWAPDFSGTARLDGADTTARFRFAYPRNRAAMAPLGPAAASGRLRIALSPDRPGRIPGGAVGCLDTARLRTAAAHLTATGATHVTVSDGTLRAELPAGSKGTAVVAAPRIAGWRCATDGAPERPAGEYHGLIAVPLNAHPTSLTCTFHPPGLRLGTAVGGVSLLTLALLGTLGAVRRRRASAPSTTTPARERVTTAL</sequence>
<protein>
    <recommendedName>
        <fullName evidence="6">Membrane protein YfhO</fullName>
    </recommendedName>
</protein>
<dbReference type="OrthoDB" id="9815466at2"/>
<keyword evidence="3" id="KW-0732">Signal</keyword>
<feature type="transmembrane region" description="Helical" evidence="2">
    <location>
        <begin position="347"/>
        <end position="364"/>
    </location>
</feature>
<feature type="transmembrane region" description="Helical" evidence="2">
    <location>
        <begin position="134"/>
        <end position="153"/>
    </location>
</feature>
<evidence type="ECO:0000313" key="5">
    <source>
        <dbReference type="Proteomes" id="UP000054241"/>
    </source>
</evidence>
<proteinExistence type="predicted"/>
<dbReference type="RefSeq" id="WP_066996559.1">
    <property type="nucleotide sequence ID" value="NZ_BNDU01000006.1"/>
</dbReference>
<name>A0A101NP15_9ACTN</name>
<feature type="transmembrane region" description="Helical" evidence="2">
    <location>
        <begin position="376"/>
        <end position="394"/>
    </location>
</feature>
<organism evidence="4 5">
    <name type="scientific">Streptomyces cellostaticus</name>
    <dbReference type="NCBI Taxonomy" id="67285"/>
    <lineage>
        <taxon>Bacteria</taxon>
        <taxon>Bacillati</taxon>
        <taxon>Actinomycetota</taxon>
        <taxon>Actinomycetes</taxon>
        <taxon>Kitasatosporales</taxon>
        <taxon>Streptomycetaceae</taxon>
        <taxon>Streptomyces</taxon>
    </lineage>
</organism>
<dbReference type="PANTHER" id="PTHR38454:SF1">
    <property type="entry name" value="INTEGRAL MEMBRANE PROTEIN"/>
    <property type="match status" value="1"/>
</dbReference>
<keyword evidence="2" id="KW-0472">Membrane</keyword>
<evidence type="ECO:0000256" key="1">
    <source>
        <dbReference type="SAM" id="MobiDB-lite"/>
    </source>
</evidence>
<dbReference type="Pfam" id="PF09586">
    <property type="entry name" value="YfhO"/>
    <property type="match status" value="1"/>
</dbReference>
<dbReference type="InterPro" id="IPR018580">
    <property type="entry name" value="Uncharacterised_YfhO"/>
</dbReference>
<feature type="transmembrane region" description="Helical" evidence="2">
    <location>
        <begin position="431"/>
        <end position="453"/>
    </location>
</feature>
<feature type="transmembrane region" description="Helical" evidence="2">
    <location>
        <begin position="284"/>
        <end position="306"/>
    </location>
</feature>
<dbReference type="PANTHER" id="PTHR38454">
    <property type="entry name" value="INTEGRAL MEMBRANE PROTEIN-RELATED"/>
    <property type="match status" value="1"/>
</dbReference>
<feature type="transmembrane region" description="Helical" evidence="2">
    <location>
        <begin position="809"/>
        <end position="830"/>
    </location>
</feature>
<keyword evidence="2" id="KW-0812">Transmembrane</keyword>
<dbReference type="Proteomes" id="UP000054241">
    <property type="component" value="Unassembled WGS sequence"/>
</dbReference>
<reference evidence="4 5" key="1">
    <citation type="submission" date="2015-10" db="EMBL/GenBank/DDBJ databases">
        <title>Draft genome sequence of Streptomyces cellostaticus DSM 40189, type strain for the species Streptomyces cellostaticus.</title>
        <authorList>
            <person name="Ruckert C."/>
            <person name="Winkler A."/>
            <person name="Kalinowski J."/>
            <person name="Kampfer P."/>
            <person name="Glaeser S."/>
        </authorList>
    </citation>
    <scope>NUCLEOTIDE SEQUENCE [LARGE SCALE GENOMIC DNA]</scope>
    <source>
        <strain evidence="4 5">DSM 40189</strain>
    </source>
</reference>
<dbReference type="STRING" id="67285.AQI88_12265"/>
<feature type="transmembrane region" description="Helical" evidence="2">
    <location>
        <begin position="106"/>
        <end position="128"/>
    </location>
</feature>
<gene>
    <name evidence="4" type="ORF">AQI88_12265</name>
</gene>
<evidence type="ECO:0000256" key="3">
    <source>
        <dbReference type="SAM" id="SignalP"/>
    </source>
</evidence>
<evidence type="ECO:0008006" key="6">
    <source>
        <dbReference type="Google" id="ProtNLM"/>
    </source>
</evidence>
<feature type="transmembrane region" description="Helical" evidence="2">
    <location>
        <begin position="400"/>
        <end position="419"/>
    </location>
</feature>
<feature type="transmembrane region" description="Helical" evidence="2">
    <location>
        <begin position="318"/>
        <end position="341"/>
    </location>
</feature>
<evidence type="ECO:0000256" key="2">
    <source>
        <dbReference type="SAM" id="Phobius"/>
    </source>
</evidence>
<comment type="caution">
    <text evidence="4">The sequence shown here is derived from an EMBL/GenBank/DDBJ whole genome shotgun (WGS) entry which is preliminary data.</text>
</comment>
<keyword evidence="2" id="KW-1133">Transmembrane helix</keyword>
<feature type="transmembrane region" description="Helical" evidence="2">
    <location>
        <begin position="231"/>
        <end position="254"/>
    </location>
</feature>
<evidence type="ECO:0000313" key="4">
    <source>
        <dbReference type="EMBL" id="KUM96544.1"/>
    </source>
</evidence>
<feature type="chain" id="PRO_5007101758" description="Membrane protein YfhO" evidence="3">
    <location>
        <begin position="26"/>
        <end position="852"/>
    </location>
</feature>
<dbReference type="EMBL" id="LMWL01000018">
    <property type="protein sequence ID" value="KUM96544.1"/>
    <property type="molecule type" value="Genomic_DNA"/>
</dbReference>
<feature type="transmembrane region" description="Helical" evidence="2">
    <location>
        <begin position="160"/>
        <end position="180"/>
    </location>
</feature>
<dbReference type="AlphaFoldDB" id="A0A101NP15"/>
<feature type="transmembrane region" description="Helical" evidence="2">
    <location>
        <begin position="80"/>
        <end position="99"/>
    </location>
</feature>